<gene>
    <name evidence="7" type="ORF">EDS130_LOCUS35971</name>
    <name evidence="6" type="ORF">XAT740_LOCUS15251</name>
</gene>
<keyword evidence="4" id="KW-0285">Flavoprotein</keyword>
<dbReference type="PRINTS" id="PR00757">
    <property type="entry name" value="AMINEOXDASEF"/>
</dbReference>
<comment type="similarity">
    <text evidence="4">Belongs to the flavin monoamine oxidase family.</text>
</comment>
<dbReference type="OrthoDB" id="5046242at2759"/>
<dbReference type="Gene3D" id="3.90.660.10">
    <property type="match status" value="1"/>
</dbReference>
<dbReference type="InterPro" id="IPR002937">
    <property type="entry name" value="Amino_oxidase"/>
</dbReference>
<sequence length="486" mass="54761">MEYAQVIIVGGGVSGLAAAKTLGHAVKYVLIEAQDYLGGRVLTVDAATNLAVDMGAQYVIGDKSALYKICDELKMLLDDDDADDDEAVVVTTDGKVISSELMEKAADFWERSIDDADDKPDGQHSALAVSFADFVPKVFQRRLLSCSLFPRELCGPITDYFMKSEMTEANCISLSDLNLIEYSNYEDPPGEYENDLKHTGYRPLINYLKSSIPNDQRIRLNCEVVRVKFLSTERKLSVEIHDSQKQQKKTMICDHIIWTTSLGYLKEHFHQIFADEHDLLRQKQNAITNIGFGVLNKVILIYKKTFWRQSANSIILLHTHENHLFEMSNTLQQLLFDGSIDPSVVQEVARGLSYCDVLPCTDIPVLVCWFGGPAAITIENFTEQFIGQICHETICSYLKIDQDRYPPVRVLKSGWHNNKYTRGAYSYHSVRSNKQDGKQLRIPYAPDGIQRILFAGEATHEQYYASVNAAFETGTQAAKKILSIIN</sequence>
<protein>
    <recommendedName>
        <fullName evidence="4">Amine oxidase</fullName>
        <ecNumber evidence="4">1.4.3.-</ecNumber>
    </recommendedName>
</protein>
<dbReference type="InterPro" id="IPR001613">
    <property type="entry name" value="Flavin_amine_oxidase"/>
</dbReference>
<feature type="domain" description="Amine oxidase" evidence="5">
    <location>
        <begin position="13"/>
        <end position="482"/>
    </location>
</feature>
<evidence type="ECO:0000313" key="8">
    <source>
        <dbReference type="Proteomes" id="UP000663828"/>
    </source>
</evidence>
<dbReference type="Proteomes" id="UP000663852">
    <property type="component" value="Unassembled WGS sequence"/>
</dbReference>
<dbReference type="EC" id="1.4.3.-" evidence="4"/>
<name>A0A814JQ05_ADIRI</name>
<comment type="caution">
    <text evidence="6">The sequence shown here is derived from an EMBL/GenBank/DDBJ whole genome shotgun (WGS) entry which is preliminary data.</text>
</comment>
<feature type="binding site" evidence="3">
    <location>
        <position position="14"/>
    </location>
    <ligand>
        <name>FAD</name>
        <dbReference type="ChEBI" id="CHEBI:57692"/>
    </ligand>
</feature>
<dbReference type="EMBL" id="CAJNOJ010000325">
    <property type="protein sequence ID" value="CAF1400388.1"/>
    <property type="molecule type" value="Genomic_DNA"/>
</dbReference>
<evidence type="ECO:0000256" key="1">
    <source>
        <dbReference type="ARBA" id="ARBA00001974"/>
    </source>
</evidence>
<dbReference type="InterPro" id="IPR050281">
    <property type="entry name" value="Flavin_monoamine_oxidase"/>
</dbReference>
<dbReference type="EMBL" id="CAJNOR010000938">
    <property type="protein sequence ID" value="CAF1040798.1"/>
    <property type="molecule type" value="Genomic_DNA"/>
</dbReference>
<feature type="binding site" evidence="3">
    <location>
        <position position="224"/>
    </location>
    <ligand>
        <name>FAD</name>
        <dbReference type="ChEBI" id="CHEBI:57692"/>
    </ligand>
</feature>
<dbReference type="SUPFAM" id="SSF54373">
    <property type="entry name" value="FAD-linked reductases, C-terminal domain"/>
    <property type="match status" value="1"/>
</dbReference>
<evidence type="ECO:0000313" key="7">
    <source>
        <dbReference type="EMBL" id="CAF1400388.1"/>
    </source>
</evidence>
<dbReference type="PANTHER" id="PTHR10742:SF416">
    <property type="entry name" value="SPERMINE OXIDASE"/>
    <property type="match status" value="1"/>
</dbReference>
<feature type="binding site" evidence="3">
    <location>
        <begin position="32"/>
        <end position="33"/>
    </location>
    <ligand>
        <name>FAD</name>
        <dbReference type="ChEBI" id="CHEBI:57692"/>
    </ligand>
</feature>
<keyword evidence="4" id="KW-0274">FAD</keyword>
<evidence type="ECO:0000313" key="6">
    <source>
        <dbReference type="EMBL" id="CAF1040798.1"/>
    </source>
</evidence>
<accession>A0A814JQ05</accession>
<keyword evidence="8" id="KW-1185">Reference proteome</keyword>
<dbReference type="GO" id="GO:0046592">
    <property type="term" value="F:polyamine oxidase activity"/>
    <property type="evidence" value="ECO:0007669"/>
    <property type="project" value="TreeGrafter"/>
</dbReference>
<proteinExistence type="inferred from homology"/>
<dbReference type="GO" id="GO:0008131">
    <property type="term" value="F:primary methylamine oxidase activity"/>
    <property type="evidence" value="ECO:0007669"/>
    <property type="project" value="UniProtKB-ARBA"/>
</dbReference>
<dbReference type="Pfam" id="PF01593">
    <property type="entry name" value="Amino_oxidase"/>
    <property type="match status" value="1"/>
</dbReference>
<dbReference type="Proteomes" id="UP000663828">
    <property type="component" value="Unassembled WGS sequence"/>
</dbReference>
<dbReference type="Gene3D" id="3.50.50.60">
    <property type="entry name" value="FAD/NAD(P)-binding domain"/>
    <property type="match status" value="1"/>
</dbReference>
<dbReference type="InterPro" id="IPR036188">
    <property type="entry name" value="FAD/NAD-bd_sf"/>
</dbReference>
<evidence type="ECO:0000259" key="5">
    <source>
        <dbReference type="Pfam" id="PF01593"/>
    </source>
</evidence>
<comment type="cofactor">
    <cofactor evidence="1 4">
        <name>FAD</name>
        <dbReference type="ChEBI" id="CHEBI:57692"/>
    </cofactor>
</comment>
<evidence type="ECO:0000256" key="2">
    <source>
        <dbReference type="ARBA" id="ARBA00023002"/>
    </source>
</evidence>
<evidence type="ECO:0000256" key="4">
    <source>
        <dbReference type="RuleBase" id="RU362067"/>
    </source>
</evidence>
<dbReference type="SUPFAM" id="SSF51905">
    <property type="entry name" value="FAD/NAD(P)-binding domain"/>
    <property type="match status" value="1"/>
</dbReference>
<evidence type="ECO:0000256" key="3">
    <source>
        <dbReference type="PIRSR" id="PIRSR601613-1"/>
    </source>
</evidence>
<organism evidence="6 8">
    <name type="scientific">Adineta ricciae</name>
    <name type="common">Rotifer</name>
    <dbReference type="NCBI Taxonomy" id="249248"/>
    <lineage>
        <taxon>Eukaryota</taxon>
        <taxon>Metazoa</taxon>
        <taxon>Spiralia</taxon>
        <taxon>Gnathifera</taxon>
        <taxon>Rotifera</taxon>
        <taxon>Eurotatoria</taxon>
        <taxon>Bdelloidea</taxon>
        <taxon>Adinetida</taxon>
        <taxon>Adinetidae</taxon>
        <taxon>Adineta</taxon>
    </lineage>
</organism>
<dbReference type="AlphaFoldDB" id="A0A814JQ05"/>
<dbReference type="PANTHER" id="PTHR10742">
    <property type="entry name" value="FLAVIN MONOAMINE OXIDASE"/>
    <property type="match status" value="1"/>
</dbReference>
<reference evidence="6" key="1">
    <citation type="submission" date="2021-02" db="EMBL/GenBank/DDBJ databases">
        <authorList>
            <person name="Nowell W R."/>
        </authorList>
    </citation>
    <scope>NUCLEOTIDE SEQUENCE</scope>
</reference>
<keyword evidence="2 4" id="KW-0560">Oxidoreductase</keyword>